<keyword evidence="2" id="KW-1003">Cell membrane</keyword>
<evidence type="ECO:0000313" key="9">
    <source>
        <dbReference type="Proteomes" id="UP000430564"/>
    </source>
</evidence>
<reference evidence="8 9" key="1">
    <citation type="submission" date="2019-10" db="EMBL/GenBank/DDBJ databases">
        <title>Genome diversity of Sutterella seckii.</title>
        <authorList>
            <person name="Chaplin A.V."/>
            <person name="Sokolova S.R."/>
            <person name="Mosin K.A."/>
            <person name="Ivanova E.L."/>
            <person name="Kochetkova T.O."/>
            <person name="Goltsov A.Y."/>
            <person name="Trofimov D.Y."/>
            <person name="Efimov B.A."/>
        </authorList>
    </citation>
    <scope>NUCLEOTIDE SEQUENCE [LARGE SCALE GENOMIC DNA]</scope>
    <source>
        <strain evidence="8 9">ASD393</strain>
    </source>
</reference>
<evidence type="ECO:0000259" key="7">
    <source>
        <dbReference type="Pfam" id="PF00892"/>
    </source>
</evidence>
<dbReference type="Proteomes" id="UP000430564">
    <property type="component" value="Unassembled WGS sequence"/>
</dbReference>
<evidence type="ECO:0000256" key="5">
    <source>
        <dbReference type="ARBA" id="ARBA00023136"/>
    </source>
</evidence>
<dbReference type="InterPro" id="IPR037185">
    <property type="entry name" value="EmrE-like"/>
</dbReference>
<evidence type="ECO:0000313" key="8">
    <source>
        <dbReference type="EMBL" id="KAB7659778.1"/>
    </source>
</evidence>
<feature type="transmembrane region" description="Helical" evidence="6">
    <location>
        <begin position="88"/>
        <end position="113"/>
    </location>
</feature>
<feature type="transmembrane region" description="Helical" evidence="6">
    <location>
        <begin position="287"/>
        <end position="308"/>
    </location>
</feature>
<feature type="domain" description="EamA" evidence="7">
    <location>
        <begin position="3"/>
        <end position="111"/>
    </location>
</feature>
<proteinExistence type="predicted"/>
<feature type="transmembrane region" description="Helical" evidence="6">
    <location>
        <begin position="196"/>
        <end position="216"/>
    </location>
</feature>
<feature type="transmembrane region" description="Helical" evidence="6">
    <location>
        <begin position="31"/>
        <end position="52"/>
    </location>
</feature>
<dbReference type="PANTHER" id="PTHR32322:SF18">
    <property type="entry name" value="S-ADENOSYLMETHIONINE_S-ADENOSYLHOMOCYSTEINE TRANSPORTER"/>
    <property type="match status" value="1"/>
</dbReference>
<dbReference type="OrthoDB" id="7216522at2"/>
<organism evidence="8 9">
    <name type="scientific">Sutterella seckii</name>
    <dbReference type="NCBI Taxonomy" id="1944635"/>
    <lineage>
        <taxon>Bacteria</taxon>
        <taxon>Pseudomonadati</taxon>
        <taxon>Pseudomonadota</taxon>
        <taxon>Betaproteobacteria</taxon>
        <taxon>Burkholderiales</taxon>
        <taxon>Sutterellaceae</taxon>
        <taxon>Sutterella</taxon>
    </lineage>
</organism>
<evidence type="ECO:0000256" key="1">
    <source>
        <dbReference type="ARBA" id="ARBA00004651"/>
    </source>
</evidence>
<feature type="transmembrane region" description="Helical" evidence="6">
    <location>
        <begin position="5"/>
        <end position="25"/>
    </location>
</feature>
<feature type="transmembrane region" description="Helical" evidence="6">
    <location>
        <begin position="64"/>
        <end position="82"/>
    </location>
</feature>
<comment type="caution">
    <text evidence="8">The sequence shown here is derived from an EMBL/GenBank/DDBJ whole genome shotgun (WGS) entry which is preliminary data.</text>
</comment>
<dbReference type="InterPro" id="IPR000620">
    <property type="entry name" value="EamA_dom"/>
</dbReference>
<dbReference type="SUPFAM" id="SSF103481">
    <property type="entry name" value="Multidrug resistance efflux transporter EmrE"/>
    <property type="match status" value="2"/>
</dbReference>
<dbReference type="GO" id="GO:0005886">
    <property type="term" value="C:plasma membrane"/>
    <property type="evidence" value="ECO:0007669"/>
    <property type="project" value="UniProtKB-SubCell"/>
</dbReference>
<evidence type="ECO:0000256" key="3">
    <source>
        <dbReference type="ARBA" id="ARBA00022692"/>
    </source>
</evidence>
<name>A0A6I1EIT1_9BURK</name>
<keyword evidence="5 6" id="KW-0472">Membrane</keyword>
<feature type="transmembrane region" description="Helical" evidence="6">
    <location>
        <begin position="158"/>
        <end position="175"/>
    </location>
</feature>
<evidence type="ECO:0000256" key="2">
    <source>
        <dbReference type="ARBA" id="ARBA00022475"/>
    </source>
</evidence>
<keyword evidence="4 6" id="KW-1133">Transmembrane helix</keyword>
<dbReference type="Pfam" id="PF00892">
    <property type="entry name" value="EamA"/>
    <property type="match status" value="1"/>
</dbReference>
<feature type="transmembrane region" description="Helical" evidence="6">
    <location>
        <begin position="125"/>
        <end position="146"/>
    </location>
</feature>
<feature type="transmembrane region" description="Helical" evidence="6">
    <location>
        <begin position="232"/>
        <end position="254"/>
    </location>
</feature>
<dbReference type="EMBL" id="WEHX01000037">
    <property type="protein sequence ID" value="KAB7659778.1"/>
    <property type="molecule type" value="Genomic_DNA"/>
</dbReference>
<comment type="subcellular location">
    <subcellularLocation>
        <location evidence="1">Cell membrane</location>
        <topology evidence="1">Multi-pass membrane protein</topology>
    </subcellularLocation>
</comment>
<protein>
    <submittedName>
        <fullName evidence="8">DMT family transporter</fullName>
    </submittedName>
</protein>
<feature type="transmembrane region" description="Helical" evidence="6">
    <location>
        <begin position="261"/>
        <end position="281"/>
    </location>
</feature>
<dbReference type="InterPro" id="IPR050638">
    <property type="entry name" value="AA-Vitamin_Transporters"/>
</dbReference>
<dbReference type="AlphaFoldDB" id="A0A6I1EIT1"/>
<evidence type="ECO:0000256" key="4">
    <source>
        <dbReference type="ARBA" id="ARBA00022989"/>
    </source>
</evidence>
<gene>
    <name evidence="8" type="ORF">GBM95_06715</name>
</gene>
<accession>A0A6I1EIT1</accession>
<dbReference type="PANTHER" id="PTHR32322">
    <property type="entry name" value="INNER MEMBRANE TRANSPORTER"/>
    <property type="match status" value="1"/>
</dbReference>
<sequence length="315" mass="34650">MLTGFIYGVVACALWGLVYMIPLWLAAYDPLLIALARYTIFGALSTVLLFFNLRYVRQMTAGDWWSAIALGVIGNLFFYWLLASAVQLAGAPIAGAFTAVIPISVAIVANLSAARVGHGVAWGKLVLPLSVVGAGMICLNWTEFAYFLQTSSEPPSGFWLGVFYAFLSLLVWTWYPLSNAEWLIRHRGKMSPMFWTAAQGAAALPASLVGLVWYVWNDGGIMHALGETPEKFVAGVLFLGVVCSWLAICFWNAMSQRLPRALGGQMIIFETIFAVIYAHIMREQMPTTLMSVGMILLLVGVFMSVRVFQQHSKSI</sequence>
<keyword evidence="3 6" id="KW-0812">Transmembrane</keyword>
<evidence type="ECO:0000256" key="6">
    <source>
        <dbReference type="SAM" id="Phobius"/>
    </source>
</evidence>